<reference evidence="7" key="1">
    <citation type="journal article" date="2019" name="Int. J. Syst. Evol. Microbiol.">
        <title>The Global Catalogue of Microorganisms (GCM) 10K type strain sequencing project: providing services to taxonomists for standard genome sequencing and annotation.</title>
        <authorList>
            <consortium name="The Broad Institute Genomics Platform"/>
            <consortium name="The Broad Institute Genome Sequencing Center for Infectious Disease"/>
            <person name="Wu L."/>
            <person name="Ma J."/>
        </authorList>
    </citation>
    <scope>NUCLEOTIDE SEQUENCE [LARGE SCALE GENOMIC DNA]</scope>
    <source>
        <strain evidence="7">JCM 30071</strain>
    </source>
</reference>
<keyword evidence="4" id="KW-0460">Magnesium</keyword>
<organism evidence="6 7">
    <name type="scientific">Virgibacillus kapii</name>
    <dbReference type="NCBI Taxonomy" id="1638645"/>
    <lineage>
        <taxon>Bacteria</taxon>
        <taxon>Bacillati</taxon>
        <taxon>Bacillota</taxon>
        <taxon>Bacilli</taxon>
        <taxon>Bacillales</taxon>
        <taxon>Bacillaceae</taxon>
        <taxon>Virgibacillus</taxon>
    </lineage>
</organism>
<dbReference type="InterPro" id="IPR022948">
    <property type="entry name" value="COD_ChbG_bac"/>
</dbReference>
<comment type="cofactor">
    <cofactor evidence="1">
        <name>Mg(2+)</name>
        <dbReference type="ChEBI" id="CHEBI:18420"/>
    </cofactor>
</comment>
<dbReference type="Proteomes" id="UP000634435">
    <property type="component" value="Unassembled WGS sequence"/>
</dbReference>
<evidence type="ECO:0000256" key="2">
    <source>
        <dbReference type="ARBA" id="ARBA00022723"/>
    </source>
</evidence>
<proteinExistence type="predicted"/>
<evidence type="ECO:0000256" key="4">
    <source>
        <dbReference type="ARBA" id="ARBA00022842"/>
    </source>
</evidence>
<gene>
    <name evidence="6" type="ORF">GCM10007111_13170</name>
</gene>
<evidence type="ECO:0000313" key="7">
    <source>
        <dbReference type="Proteomes" id="UP000634435"/>
    </source>
</evidence>
<evidence type="ECO:0000313" key="6">
    <source>
        <dbReference type="EMBL" id="GGJ52420.1"/>
    </source>
</evidence>
<sequence>MMHVLFNADDFGLTKGVTDGIIMAHQNGVVTSTTLMMNGKAVNYAVARAKENDTLHVGIHLVLTWGKPLSSVPELVCENNRFKYSSRYRHMEAPNLQAVEKEWRAQIEAFLATGLSLHHIDSHHHVHGWEPLQQLIISLAKEYQVPVRITDNLAAEQDILLTEQIWLDFYGDGVSADIFTRLKQTNAKSIEVMTHPAIVDKELRQISSYTDKRKQELDILCSLHVPDWAIIE</sequence>
<dbReference type="SUPFAM" id="SSF88713">
    <property type="entry name" value="Glycoside hydrolase/deacetylase"/>
    <property type="match status" value="1"/>
</dbReference>
<accession>A0ABQ2DBB5</accession>
<protein>
    <submittedName>
        <fullName evidence="6">Carbohydrate deacetylase</fullName>
    </submittedName>
</protein>
<dbReference type="InterPro" id="IPR006879">
    <property type="entry name" value="YdjC-like"/>
</dbReference>
<dbReference type="PANTHER" id="PTHR31609">
    <property type="entry name" value="YDJC DEACETYLASE FAMILY MEMBER"/>
    <property type="match status" value="1"/>
</dbReference>
<comment type="caution">
    <text evidence="6">The sequence shown here is derived from an EMBL/GenBank/DDBJ whole genome shotgun (WGS) entry which is preliminary data.</text>
</comment>
<keyword evidence="3" id="KW-0378">Hydrolase</keyword>
<keyword evidence="7" id="KW-1185">Reference proteome</keyword>
<keyword evidence="5" id="KW-0119">Carbohydrate metabolism</keyword>
<dbReference type="CDD" id="cd10803">
    <property type="entry name" value="YdjC_EF3048_like"/>
    <property type="match status" value="1"/>
</dbReference>
<dbReference type="RefSeq" id="WP_021289786.1">
    <property type="nucleotide sequence ID" value="NZ_BMPN01000002.1"/>
</dbReference>
<dbReference type="PANTHER" id="PTHR31609:SF1">
    <property type="entry name" value="CARBOHYDRATE DEACETYLASE"/>
    <property type="match status" value="1"/>
</dbReference>
<dbReference type="Pfam" id="PF04794">
    <property type="entry name" value="YdjC"/>
    <property type="match status" value="1"/>
</dbReference>
<evidence type="ECO:0000256" key="1">
    <source>
        <dbReference type="ARBA" id="ARBA00001946"/>
    </source>
</evidence>
<dbReference type="Gene3D" id="3.20.20.370">
    <property type="entry name" value="Glycoside hydrolase/deacetylase"/>
    <property type="match status" value="1"/>
</dbReference>
<name>A0ABQ2DBB5_9BACI</name>
<dbReference type="EMBL" id="BMPN01000002">
    <property type="protein sequence ID" value="GGJ52420.1"/>
    <property type="molecule type" value="Genomic_DNA"/>
</dbReference>
<evidence type="ECO:0000256" key="3">
    <source>
        <dbReference type="ARBA" id="ARBA00022801"/>
    </source>
</evidence>
<evidence type="ECO:0000256" key="5">
    <source>
        <dbReference type="ARBA" id="ARBA00023277"/>
    </source>
</evidence>
<dbReference type="NCBIfam" id="NF002559">
    <property type="entry name" value="PRK02134.1"/>
    <property type="match status" value="1"/>
</dbReference>
<dbReference type="InterPro" id="IPR011330">
    <property type="entry name" value="Glyco_hydro/deAcase_b/a-brl"/>
</dbReference>
<keyword evidence="2" id="KW-0479">Metal-binding</keyword>